<dbReference type="RefSeq" id="XP_058325704.1">
    <property type="nucleotide sequence ID" value="XM_058479136.1"/>
</dbReference>
<evidence type="ECO:0000313" key="2">
    <source>
        <dbReference type="Proteomes" id="UP001150941"/>
    </source>
</evidence>
<proteinExistence type="predicted"/>
<sequence length="201" mass="23638">MSHENGLFPVWCDDFRPQNILINKDERVAGVVGWEFTYTAPVEVTRTPPWWLLLEKPEYWTQGLDDWCAQHEKRLPVILQAIMKCEEEACQTGNGQLQESQRLSSQMRRSWESADFWIMYAARNNFAFDAIYWNKIDQRFFGSSGSDNNICDVWKRLGLLEPEESEVMEKYSSLKLQENKTRVLSWGPDEYTAEYMAKMKA</sequence>
<keyword evidence="2" id="KW-1185">Reference proteome</keyword>
<organism evidence="1 2">
    <name type="scientific">Penicillium chermesinum</name>
    <dbReference type="NCBI Taxonomy" id="63820"/>
    <lineage>
        <taxon>Eukaryota</taxon>
        <taxon>Fungi</taxon>
        <taxon>Dikarya</taxon>
        <taxon>Ascomycota</taxon>
        <taxon>Pezizomycotina</taxon>
        <taxon>Eurotiomycetes</taxon>
        <taxon>Eurotiomycetidae</taxon>
        <taxon>Eurotiales</taxon>
        <taxon>Aspergillaceae</taxon>
        <taxon>Penicillium</taxon>
    </lineage>
</organism>
<reference evidence="1" key="2">
    <citation type="journal article" date="2023" name="IMA Fungus">
        <title>Comparative genomic study of the Penicillium genus elucidates a diverse pangenome and 15 lateral gene transfer events.</title>
        <authorList>
            <person name="Petersen C."/>
            <person name="Sorensen T."/>
            <person name="Nielsen M.R."/>
            <person name="Sondergaard T.E."/>
            <person name="Sorensen J.L."/>
            <person name="Fitzpatrick D.A."/>
            <person name="Frisvad J.C."/>
            <person name="Nielsen K.L."/>
        </authorList>
    </citation>
    <scope>NUCLEOTIDE SEQUENCE</scope>
    <source>
        <strain evidence="1">IBT 19713</strain>
    </source>
</reference>
<comment type="caution">
    <text evidence="1">The sequence shown here is derived from an EMBL/GenBank/DDBJ whole genome shotgun (WGS) entry which is preliminary data.</text>
</comment>
<accession>A0A9W9NDG3</accession>
<dbReference type="Proteomes" id="UP001150941">
    <property type="component" value="Unassembled WGS sequence"/>
</dbReference>
<dbReference type="OrthoDB" id="5412996at2759"/>
<name>A0A9W9NDG3_9EURO</name>
<protein>
    <recommendedName>
        <fullName evidence="3">Aminoglycoside phosphotransferase domain-containing protein</fullName>
    </recommendedName>
</protein>
<reference evidence="1" key="1">
    <citation type="submission" date="2022-11" db="EMBL/GenBank/DDBJ databases">
        <authorList>
            <person name="Petersen C."/>
        </authorList>
    </citation>
    <scope>NUCLEOTIDE SEQUENCE</scope>
    <source>
        <strain evidence="1">IBT 19713</strain>
    </source>
</reference>
<dbReference type="AlphaFoldDB" id="A0A9W9NDG3"/>
<gene>
    <name evidence="1" type="ORF">N7468_009841</name>
</gene>
<evidence type="ECO:0008006" key="3">
    <source>
        <dbReference type="Google" id="ProtNLM"/>
    </source>
</evidence>
<evidence type="ECO:0000313" key="1">
    <source>
        <dbReference type="EMBL" id="KAJ5216833.1"/>
    </source>
</evidence>
<dbReference type="EMBL" id="JAPQKS010000008">
    <property type="protein sequence ID" value="KAJ5216833.1"/>
    <property type="molecule type" value="Genomic_DNA"/>
</dbReference>
<dbReference type="GeneID" id="83206440"/>